<dbReference type="AlphaFoldDB" id="A0A3R6AQ60"/>
<dbReference type="GO" id="GO:0016746">
    <property type="term" value="F:acyltransferase activity"/>
    <property type="evidence" value="ECO:0007669"/>
    <property type="project" value="UniProtKB-KW"/>
</dbReference>
<dbReference type="InterPro" id="IPR011004">
    <property type="entry name" value="Trimer_LpxA-like_sf"/>
</dbReference>
<dbReference type="CDD" id="cd04647">
    <property type="entry name" value="LbH_MAT_like"/>
    <property type="match status" value="1"/>
</dbReference>
<keyword evidence="1" id="KW-0808">Transferase</keyword>
<evidence type="ECO:0000313" key="2">
    <source>
        <dbReference type="Proteomes" id="UP000283295"/>
    </source>
</evidence>
<dbReference type="InterPro" id="IPR001451">
    <property type="entry name" value="Hexapep"/>
</dbReference>
<dbReference type="Proteomes" id="UP000283295">
    <property type="component" value="Unassembled WGS sequence"/>
</dbReference>
<evidence type="ECO:0000313" key="1">
    <source>
        <dbReference type="EMBL" id="RGS36878.1"/>
    </source>
</evidence>
<proteinExistence type="predicted"/>
<accession>A0A3R6AQ60</accession>
<dbReference type="SUPFAM" id="SSF51161">
    <property type="entry name" value="Trimeric LpxA-like enzymes"/>
    <property type="match status" value="2"/>
</dbReference>
<dbReference type="Gene3D" id="2.160.10.10">
    <property type="entry name" value="Hexapeptide repeat proteins"/>
    <property type="match status" value="1"/>
</dbReference>
<dbReference type="InterPro" id="IPR051159">
    <property type="entry name" value="Hexapeptide_acetyltransf"/>
</dbReference>
<gene>
    <name evidence="1" type="ORF">DWX94_12805</name>
</gene>
<dbReference type="PANTHER" id="PTHR23416">
    <property type="entry name" value="SIALIC ACID SYNTHASE-RELATED"/>
    <property type="match status" value="1"/>
</dbReference>
<comment type="caution">
    <text evidence="1">The sequence shown here is derived from an EMBL/GenBank/DDBJ whole genome shotgun (WGS) entry which is preliminary data.</text>
</comment>
<reference evidence="1 2" key="1">
    <citation type="submission" date="2018-08" db="EMBL/GenBank/DDBJ databases">
        <title>A genome reference for cultivated species of the human gut microbiota.</title>
        <authorList>
            <person name="Zou Y."/>
            <person name="Xue W."/>
            <person name="Luo G."/>
        </authorList>
    </citation>
    <scope>NUCLEOTIDE SEQUENCE [LARGE SCALE GENOMIC DNA]</scope>
    <source>
        <strain evidence="1 2">AF22-21</strain>
    </source>
</reference>
<keyword evidence="1" id="KW-0012">Acyltransferase</keyword>
<protein>
    <submittedName>
        <fullName evidence="1">Acyltransferase</fullName>
    </submittedName>
</protein>
<organism evidence="1 2">
    <name type="scientific">Coprococcus eutactus</name>
    <dbReference type="NCBI Taxonomy" id="33043"/>
    <lineage>
        <taxon>Bacteria</taxon>
        <taxon>Bacillati</taxon>
        <taxon>Bacillota</taxon>
        <taxon>Clostridia</taxon>
        <taxon>Lachnospirales</taxon>
        <taxon>Lachnospiraceae</taxon>
        <taxon>Coprococcus</taxon>
    </lineage>
</organism>
<dbReference type="Pfam" id="PF00132">
    <property type="entry name" value="Hexapep"/>
    <property type="match status" value="1"/>
</dbReference>
<sequence>MGVLPFVCLNYGFFFYNEFCMKTLSYVVGCIIIVKGIGNTKIGKDTALFIRGGVWSFRLNKPASKLRVGEKVQIMHPECVSLGNGCDIAQNVVFAPLKEHHGKKYPSRIIVGDGVHFGPFDRIASMEEVRIDDNVLFAAFVHVTDHSHQYQDINTPVTMQGVFSKGPVHIKEGAWLAFGCHILSGVTIGKHSVVAANAVVTKDVPDYTVVAGNPARVISHYNFDTQRWEK</sequence>
<dbReference type="EMBL" id="QRVK01000050">
    <property type="protein sequence ID" value="RGS36878.1"/>
    <property type="molecule type" value="Genomic_DNA"/>
</dbReference>
<name>A0A3R6AQ60_9FIRM</name>